<dbReference type="Pfam" id="PF00557">
    <property type="entry name" value="Peptidase_M24"/>
    <property type="match status" value="1"/>
</dbReference>
<evidence type="ECO:0000256" key="6">
    <source>
        <dbReference type="ARBA" id="ARBA00022723"/>
    </source>
</evidence>
<evidence type="ECO:0000256" key="7">
    <source>
        <dbReference type="ARBA" id="ARBA00022801"/>
    </source>
</evidence>
<dbReference type="Gene3D" id="3.90.230.10">
    <property type="entry name" value="Creatinase/methionine aminopeptidase superfamily"/>
    <property type="match status" value="1"/>
</dbReference>
<keyword evidence="12" id="KW-0031">Aminopeptidase</keyword>
<comment type="cofactor">
    <cofactor evidence="2">
        <name>Mn(2+)</name>
        <dbReference type="ChEBI" id="CHEBI:29035"/>
    </cofactor>
</comment>
<name>A0ABU9H9I8_9GAMM</name>
<dbReference type="InterPro" id="IPR036005">
    <property type="entry name" value="Creatinase/aminopeptidase-like"/>
</dbReference>
<dbReference type="InterPro" id="IPR007865">
    <property type="entry name" value="Aminopep_P_N"/>
</dbReference>
<evidence type="ECO:0000256" key="1">
    <source>
        <dbReference type="ARBA" id="ARBA00001424"/>
    </source>
</evidence>
<dbReference type="EMBL" id="JBAKBA010000008">
    <property type="protein sequence ID" value="MEL0658532.1"/>
    <property type="molecule type" value="Genomic_DNA"/>
</dbReference>
<dbReference type="Proteomes" id="UP001366060">
    <property type="component" value="Unassembled WGS sequence"/>
</dbReference>
<dbReference type="SMART" id="SM01011">
    <property type="entry name" value="AMP_N"/>
    <property type="match status" value="1"/>
</dbReference>
<evidence type="ECO:0000256" key="4">
    <source>
        <dbReference type="ARBA" id="ARBA00012574"/>
    </source>
</evidence>
<dbReference type="PROSITE" id="PS00491">
    <property type="entry name" value="PROLINE_PEPTIDASE"/>
    <property type="match status" value="1"/>
</dbReference>
<evidence type="ECO:0000256" key="9">
    <source>
        <dbReference type="ARBA" id="ARBA00023211"/>
    </source>
</evidence>
<evidence type="ECO:0000256" key="10">
    <source>
        <dbReference type="RuleBase" id="RU000590"/>
    </source>
</evidence>
<keyword evidence="9" id="KW-0464">Manganese</keyword>
<dbReference type="InterPro" id="IPR001131">
    <property type="entry name" value="Peptidase_M24B_aminopep-P_CS"/>
</dbReference>
<proteinExistence type="inferred from homology"/>
<dbReference type="InterPro" id="IPR029149">
    <property type="entry name" value="Creatin/AminoP/Spt16_N"/>
</dbReference>
<evidence type="ECO:0000313" key="12">
    <source>
        <dbReference type="EMBL" id="MEL0658532.1"/>
    </source>
</evidence>
<accession>A0ABU9H9I8</accession>
<dbReference type="NCBIfam" id="NF008131">
    <property type="entry name" value="PRK10879.1"/>
    <property type="match status" value="1"/>
</dbReference>
<feature type="domain" description="Aminopeptidase P N-terminal" evidence="11">
    <location>
        <begin position="1"/>
        <end position="133"/>
    </location>
</feature>
<keyword evidence="5" id="KW-0645">Protease</keyword>
<dbReference type="Gene3D" id="3.40.350.10">
    <property type="entry name" value="Creatinase/prolidase N-terminal domain"/>
    <property type="match status" value="1"/>
</dbReference>
<dbReference type="PANTHER" id="PTHR43226:SF4">
    <property type="entry name" value="XAA-PRO AMINOPEPTIDASE 3"/>
    <property type="match status" value="1"/>
</dbReference>
<gene>
    <name evidence="12" type="primary">pepP</name>
    <name evidence="12" type="ORF">V6255_05190</name>
</gene>
<dbReference type="GO" id="GO:0004177">
    <property type="term" value="F:aminopeptidase activity"/>
    <property type="evidence" value="ECO:0007669"/>
    <property type="project" value="UniProtKB-KW"/>
</dbReference>
<dbReference type="SUPFAM" id="SSF53092">
    <property type="entry name" value="Creatinase/prolidase N-terminal domain"/>
    <property type="match status" value="1"/>
</dbReference>
<evidence type="ECO:0000313" key="13">
    <source>
        <dbReference type="Proteomes" id="UP001366060"/>
    </source>
</evidence>
<evidence type="ECO:0000256" key="5">
    <source>
        <dbReference type="ARBA" id="ARBA00022670"/>
    </source>
</evidence>
<dbReference type="SUPFAM" id="SSF55920">
    <property type="entry name" value="Creatinase/aminopeptidase"/>
    <property type="match status" value="1"/>
</dbReference>
<dbReference type="Pfam" id="PF05195">
    <property type="entry name" value="AMP_N"/>
    <property type="match status" value="1"/>
</dbReference>
<evidence type="ECO:0000256" key="3">
    <source>
        <dbReference type="ARBA" id="ARBA00008766"/>
    </source>
</evidence>
<evidence type="ECO:0000256" key="2">
    <source>
        <dbReference type="ARBA" id="ARBA00001936"/>
    </source>
</evidence>
<keyword evidence="6 10" id="KW-0479">Metal-binding</keyword>
<comment type="similarity">
    <text evidence="3 10">Belongs to the peptidase M24B family.</text>
</comment>
<comment type="caution">
    <text evidence="12">The sequence shown here is derived from an EMBL/GenBank/DDBJ whole genome shotgun (WGS) entry which is preliminary data.</text>
</comment>
<evidence type="ECO:0000259" key="11">
    <source>
        <dbReference type="SMART" id="SM01011"/>
    </source>
</evidence>
<dbReference type="EC" id="3.4.11.9" evidence="4"/>
<sequence>MTEFITRRNVFANSMLDNSMAIFPANEELTRSNDTEFRFRQNSDFYYLCGFNEPDACLLLIKQNGQLSTVLFNRKKDKTAEIWHGYRLGQADAIIQLEVDQAFPIDDFEEKLSELLTGIESVYYPVLSGLVLDQKLQNVLNKLRSRSRSGLIATNQFLNWKPQLHEMRLFKSEAEKQIMRKAGEISALGHVRAMQHCKPGMLEFQLQLEVEYEFAKQGTRDVAYNSIVAGGNNACILHYTENDQPLKDGDLVLIDAGAEYQGYAGDITRTFPVNGRFSKEQATIYQLVLDCQLLALEQVKPGSSVLGINKLVVRKMCEGLLALGILQGDIETLIKEEKHKAFYMHGLGHFIGLDVHDVGNAGTIDQPRPLEAGMAITIEPGLYISHDADVEDRWKGIGIRIEDDVIVTDSGCEVLTSAVPKSILEIEALMNG</sequence>
<dbReference type="CDD" id="cd01087">
    <property type="entry name" value="Prolidase"/>
    <property type="match status" value="1"/>
</dbReference>
<keyword evidence="7 12" id="KW-0378">Hydrolase</keyword>
<evidence type="ECO:0000256" key="8">
    <source>
        <dbReference type="ARBA" id="ARBA00023049"/>
    </source>
</evidence>
<reference evidence="12 13" key="1">
    <citation type="submission" date="2024-02" db="EMBL/GenBank/DDBJ databases">
        <title>Bacteria isolated from the canopy kelp, Nereocystis luetkeana.</title>
        <authorList>
            <person name="Pfister C.A."/>
            <person name="Younker I.T."/>
            <person name="Light S.H."/>
        </authorList>
    </citation>
    <scope>NUCLEOTIDE SEQUENCE [LARGE SCALE GENOMIC DNA]</scope>
    <source>
        <strain evidence="12 13">TI.2.07</strain>
    </source>
</reference>
<protein>
    <recommendedName>
        <fullName evidence="4">Xaa-Pro aminopeptidase</fullName>
        <ecNumber evidence="4">3.4.11.9</ecNumber>
    </recommendedName>
</protein>
<comment type="catalytic activity">
    <reaction evidence="1">
        <text>Release of any N-terminal amino acid, including proline, that is linked to proline, even from a dipeptide or tripeptide.</text>
        <dbReference type="EC" id="3.4.11.9"/>
    </reaction>
</comment>
<dbReference type="InterPro" id="IPR000994">
    <property type="entry name" value="Pept_M24"/>
</dbReference>
<keyword evidence="8" id="KW-0482">Metalloprotease</keyword>
<dbReference type="InterPro" id="IPR052433">
    <property type="entry name" value="X-Pro_dipept-like"/>
</dbReference>
<dbReference type="PANTHER" id="PTHR43226">
    <property type="entry name" value="XAA-PRO AMINOPEPTIDASE 3"/>
    <property type="match status" value="1"/>
</dbReference>
<keyword evidence="13" id="KW-1185">Reference proteome</keyword>
<organism evidence="12 13">
    <name type="scientific">Psychromonas arctica</name>
    <dbReference type="NCBI Taxonomy" id="168275"/>
    <lineage>
        <taxon>Bacteria</taxon>
        <taxon>Pseudomonadati</taxon>
        <taxon>Pseudomonadota</taxon>
        <taxon>Gammaproteobacteria</taxon>
        <taxon>Alteromonadales</taxon>
        <taxon>Psychromonadaceae</taxon>
        <taxon>Psychromonas</taxon>
    </lineage>
</organism>
<dbReference type="RefSeq" id="WP_341627184.1">
    <property type="nucleotide sequence ID" value="NZ_JBAKBA010000008.1"/>
</dbReference>